<name>A0ABY8AV93_9GAMM</name>
<dbReference type="RefSeq" id="WP_275089139.1">
    <property type="nucleotide sequence ID" value="NZ_CP119078.1"/>
</dbReference>
<gene>
    <name evidence="2" type="ORF">PXX05_00710</name>
</gene>
<evidence type="ECO:0000256" key="1">
    <source>
        <dbReference type="SAM" id="MobiDB-lite"/>
    </source>
</evidence>
<evidence type="ECO:0000313" key="2">
    <source>
        <dbReference type="EMBL" id="WED43326.1"/>
    </source>
</evidence>
<organism evidence="2 3">
    <name type="scientific">Legionella cardiaca</name>
    <dbReference type="NCBI Taxonomy" id="1071983"/>
    <lineage>
        <taxon>Bacteria</taxon>
        <taxon>Pseudomonadati</taxon>
        <taxon>Pseudomonadota</taxon>
        <taxon>Gammaproteobacteria</taxon>
        <taxon>Legionellales</taxon>
        <taxon>Legionellaceae</taxon>
        <taxon>Legionella</taxon>
    </lineage>
</organism>
<dbReference type="EMBL" id="CP119078">
    <property type="protein sequence ID" value="WED43326.1"/>
    <property type="molecule type" value="Genomic_DNA"/>
</dbReference>
<sequence length="466" mass="52832">MFYINTKTAVLRKISSGKTYNNTLTSAGVTTLEQDLHSLTITYIDKDGQIVRLPDKTTTKDQAAQKGGLCWYYASKIKRFGKFFMGQERHYEKIISDYRKVCTALTDTKAIEDAFVDHFNELLEKSNIQDAVSLSKDKILAQHILSNSVFKDPAIPNLLKSFLSSSESSDLTYFTLERQAKSIVAATTVASAQLQFDIKKAVSEALETDGKTANPEELDIDTLATYYDRALIRHIWQLQGYDTSSWHPAKGVEALIEELRNFICIAEIDYNLIKVGLGNPSHQFADQEDKGYLIYNVTQAEDEDSGEETHIIRIIGADLEHVYFIDPNDESPSNKPRIIHKIPYQLFCQILQDDYGFSVENSMSTKILPPVLHHITAESAGLIHPPSPKQRSKREHTPQMPRRTKVEEVEFKQASPTITKKEAFSPLLHKKPKIQDESHKNSPRWFRKKPNEQVATTAINSTPQKP</sequence>
<evidence type="ECO:0008006" key="4">
    <source>
        <dbReference type="Google" id="ProtNLM"/>
    </source>
</evidence>
<protein>
    <recommendedName>
        <fullName evidence="4">Dot/Icm T4SS effector</fullName>
    </recommendedName>
</protein>
<reference evidence="2 3" key="1">
    <citation type="submission" date="2023-02" db="EMBL/GenBank/DDBJ databases">
        <title>Genome Sequence of L. cardiaca H63T.</title>
        <authorList>
            <person name="Lopez A.E."/>
            <person name="Cianciotto N.P."/>
        </authorList>
    </citation>
    <scope>NUCLEOTIDE SEQUENCE [LARGE SCALE GENOMIC DNA]</scope>
    <source>
        <strain evidence="2 3">H63</strain>
    </source>
</reference>
<accession>A0ABY8AV93</accession>
<feature type="compositionally biased region" description="Polar residues" evidence="1">
    <location>
        <begin position="453"/>
        <end position="466"/>
    </location>
</feature>
<evidence type="ECO:0000313" key="3">
    <source>
        <dbReference type="Proteomes" id="UP001222087"/>
    </source>
</evidence>
<dbReference type="Proteomes" id="UP001222087">
    <property type="component" value="Chromosome"/>
</dbReference>
<proteinExistence type="predicted"/>
<feature type="region of interest" description="Disordered" evidence="1">
    <location>
        <begin position="381"/>
        <end position="466"/>
    </location>
</feature>
<keyword evidence="3" id="KW-1185">Reference proteome</keyword>